<protein>
    <submittedName>
        <fullName evidence="1">Transcription factor gata family member</fullName>
    </submittedName>
</protein>
<dbReference type="EMBL" id="CM043017">
    <property type="protein sequence ID" value="KAI4466278.1"/>
    <property type="molecule type" value="Genomic_DNA"/>
</dbReference>
<proteinExistence type="predicted"/>
<organism evidence="1 2">
    <name type="scientific">Holotrichia oblita</name>
    <name type="common">Chafer beetle</name>
    <dbReference type="NCBI Taxonomy" id="644536"/>
    <lineage>
        <taxon>Eukaryota</taxon>
        <taxon>Metazoa</taxon>
        <taxon>Ecdysozoa</taxon>
        <taxon>Arthropoda</taxon>
        <taxon>Hexapoda</taxon>
        <taxon>Insecta</taxon>
        <taxon>Pterygota</taxon>
        <taxon>Neoptera</taxon>
        <taxon>Endopterygota</taxon>
        <taxon>Coleoptera</taxon>
        <taxon>Polyphaga</taxon>
        <taxon>Scarabaeiformia</taxon>
        <taxon>Scarabaeidae</taxon>
        <taxon>Melolonthinae</taxon>
        <taxon>Holotrichia</taxon>
    </lineage>
</organism>
<keyword evidence="2" id="KW-1185">Reference proteome</keyword>
<comment type="caution">
    <text evidence="1">The sequence shown here is derived from an EMBL/GenBank/DDBJ whole genome shotgun (WGS) entry which is preliminary data.</text>
</comment>
<name>A0ACB9THM6_HOLOL</name>
<evidence type="ECO:0000313" key="1">
    <source>
        <dbReference type="EMBL" id="KAI4466278.1"/>
    </source>
</evidence>
<evidence type="ECO:0000313" key="2">
    <source>
        <dbReference type="Proteomes" id="UP001056778"/>
    </source>
</evidence>
<gene>
    <name evidence="1" type="ORF">MML48_3g00000996</name>
</gene>
<reference evidence="1" key="1">
    <citation type="submission" date="2022-04" db="EMBL/GenBank/DDBJ databases">
        <title>Chromosome-scale genome assembly of Holotrichia oblita Faldermann.</title>
        <authorList>
            <person name="Rongchong L."/>
        </authorList>
    </citation>
    <scope>NUCLEOTIDE SEQUENCE</scope>
    <source>
        <strain evidence="1">81SQS9</strain>
    </source>
</reference>
<sequence>MTNQTELNLSEDYPKVTSTASDNALPAFSRVATFSSTSPNQRSYVTPHLDWYSPNLNTTFQYPMGSAARNRPPFSASASLSAIDPRTAEYFTEGRECVNCGAIDTPLWRRDGTGHYLCNACGLYHKMNGMNRPLVKQPRRLSASRRVGLTCTNCHTSTTSLWRRNALGEPVCNACGLYFKLHGVNRPMAMKKESIQTRKRKPKGSKDSNSNNNSIPPPIPSSTTNLKLDHNINTIKMEHNMNTIKLEHPSIDTYNDLRSVASISQLSHTATSSPYMYTSTPTHQRTMSPYGSSQSSPQLEYYNSMIHQTSPSPPSTQSPSPTSSHIVHNNNNNMKVIINGEIPGDRPTKNLWPNHLQEVSSSINDNEDNSYDDGDLIPLATFLKESPPDENGKEKDLAIMTGLLNSLSKGGNLTTSEVRIWAIDNNDEKQDITLTGDEIVMEVVEQKEEENDEICPQEGSTPHNTALTSFNICIQWALENDISMNQILLLRQMREKEMKLYINKSNILKQKSIKDLFCCYFVE</sequence>
<dbReference type="Proteomes" id="UP001056778">
    <property type="component" value="Chromosome 3"/>
</dbReference>
<accession>A0ACB9THM6</accession>